<evidence type="ECO:0000313" key="4">
    <source>
        <dbReference type="Proteomes" id="UP001633002"/>
    </source>
</evidence>
<reference evidence="3 4" key="1">
    <citation type="submission" date="2024-09" db="EMBL/GenBank/DDBJ databases">
        <title>Chromosome-scale assembly of Riccia sorocarpa.</title>
        <authorList>
            <person name="Paukszto L."/>
        </authorList>
    </citation>
    <scope>NUCLEOTIDE SEQUENCE [LARGE SCALE GENOMIC DNA]</scope>
    <source>
        <strain evidence="3">LP-2024</strain>
        <tissue evidence="3">Aerial parts of the thallus</tissue>
    </source>
</reference>
<organism evidence="3 4">
    <name type="scientific">Riccia sorocarpa</name>
    <dbReference type="NCBI Taxonomy" id="122646"/>
    <lineage>
        <taxon>Eukaryota</taxon>
        <taxon>Viridiplantae</taxon>
        <taxon>Streptophyta</taxon>
        <taxon>Embryophyta</taxon>
        <taxon>Marchantiophyta</taxon>
        <taxon>Marchantiopsida</taxon>
        <taxon>Marchantiidae</taxon>
        <taxon>Marchantiales</taxon>
        <taxon>Ricciaceae</taxon>
        <taxon>Riccia</taxon>
    </lineage>
</organism>
<protein>
    <submittedName>
        <fullName evidence="3">Uncharacterized protein</fullName>
    </submittedName>
</protein>
<feature type="coiled-coil region" evidence="1">
    <location>
        <begin position="456"/>
        <end position="483"/>
    </location>
</feature>
<feature type="coiled-coil region" evidence="1">
    <location>
        <begin position="302"/>
        <end position="350"/>
    </location>
</feature>
<feature type="compositionally biased region" description="Basic and acidic residues" evidence="2">
    <location>
        <begin position="1"/>
        <end position="11"/>
    </location>
</feature>
<name>A0ABD3GFW7_9MARC</name>
<proteinExistence type="predicted"/>
<dbReference type="EMBL" id="JBJQOH010000008">
    <property type="protein sequence ID" value="KAL3677062.1"/>
    <property type="molecule type" value="Genomic_DNA"/>
</dbReference>
<comment type="caution">
    <text evidence="3">The sequence shown here is derived from an EMBL/GenBank/DDBJ whole genome shotgun (WGS) entry which is preliminary data.</text>
</comment>
<evidence type="ECO:0000256" key="1">
    <source>
        <dbReference type="SAM" id="Coils"/>
    </source>
</evidence>
<feature type="region of interest" description="Disordered" evidence="2">
    <location>
        <begin position="1"/>
        <end position="74"/>
    </location>
</feature>
<gene>
    <name evidence="3" type="ORF">R1sor_027010</name>
</gene>
<evidence type="ECO:0000256" key="2">
    <source>
        <dbReference type="SAM" id="MobiDB-lite"/>
    </source>
</evidence>
<sequence length="599" mass="66444">MDGWVRQRADGFESQCGGPTVDPGTDMNGREWTGTGGSSGLSGEKRERAGTSGNNREQPDRSGMSRSEEAGTSGSAVDGRATVFYVTFFMFHQRNGTTTNEKFVRGCFCGRRNDFGGSSHISERGIDLEDRSRFLAHFSHCGLRLLVFVRLSTTAEGIVGGSRPWGLRVRKLCLSFSILKFFEAELAIGVAAGRGDHGAEPEQPEEEPDATEASIAGPWPTPVGFGSVPSDAVVSLKNVQLVVSDEMLMSQFPDWVETGKDREFCARRGRSHGRDVDEGHHYSRLGASVDEGTAAAADDLHQADVDAERERAKLEASRIEAEVSTRNLIAAQEKARADVVEAEHKALQEVKVLKAEGERLKKDVSQKDDYLELQKTTITDLRTKLQTWREVYKEKGELSELQSRLIDALWESPASKVELLWIKSTPEGAVHEQLTQLLESEKDFTRQRLEWEDAKYKLSRDLNEEKEEQRREAESDLFELREKVKETANGGVRHPCGQQVGRESVEGNIQNGHAMETAKKEARNGPVIYEMSEEGPRRAELALPFLKKIIKSYKEANSARRNSKAQTSSSTSFVLSMIASQTAFSTRTIGVGHTTSGRR</sequence>
<evidence type="ECO:0000313" key="3">
    <source>
        <dbReference type="EMBL" id="KAL3677062.1"/>
    </source>
</evidence>
<dbReference type="Proteomes" id="UP001633002">
    <property type="component" value="Unassembled WGS sequence"/>
</dbReference>
<keyword evidence="4" id="KW-1185">Reference proteome</keyword>
<dbReference type="AlphaFoldDB" id="A0ABD3GFW7"/>
<keyword evidence="1" id="KW-0175">Coiled coil</keyword>
<feature type="region of interest" description="Disordered" evidence="2">
    <location>
        <begin position="194"/>
        <end position="218"/>
    </location>
</feature>
<accession>A0ABD3GFW7</accession>